<organism evidence="2 3">
    <name type="scientific">Denitratisoma oestradiolicum</name>
    <dbReference type="NCBI Taxonomy" id="311182"/>
    <lineage>
        <taxon>Bacteria</taxon>
        <taxon>Pseudomonadati</taxon>
        <taxon>Pseudomonadota</taxon>
        <taxon>Betaproteobacteria</taxon>
        <taxon>Nitrosomonadales</taxon>
        <taxon>Sterolibacteriaceae</taxon>
        <taxon>Denitratisoma</taxon>
    </lineage>
</organism>
<dbReference type="PANTHER" id="PTHR30383:SF24">
    <property type="entry name" value="THIOESTERASE 1_PROTEASE 1_LYSOPHOSPHOLIPASE L1"/>
    <property type="match status" value="1"/>
</dbReference>
<dbReference type="PANTHER" id="PTHR30383">
    <property type="entry name" value="THIOESTERASE 1/PROTEASE 1/LYSOPHOSPHOLIPASE L1"/>
    <property type="match status" value="1"/>
</dbReference>
<reference evidence="2 3" key="1">
    <citation type="submission" date="2020-03" db="EMBL/GenBank/DDBJ databases">
        <authorList>
            <consortium name="Genoscope - CEA"/>
            <person name="William W."/>
        </authorList>
    </citation>
    <scope>NUCLEOTIDE SEQUENCE [LARGE SCALE GENOMIC DNA]</scope>
    <source>
        <strain evidence="3">DSM 16959</strain>
    </source>
</reference>
<dbReference type="EC" id="3.1.2.-" evidence="2"/>
<dbReference type="EMBL" id="LR778301">
    <property type="protein sequence ID" value="CAB1368162.1"/>
    <property type="molecule type" value="Genomic_DNA"/>
</dbReference>
<dbReference type="OrthoDB" id="9786188at2"/>
<dbReference type="Proteomes" id="UP000515733">
    <property type="component" value="Chromosome"/>
</dbReference>
<dbReference type="KEGG" id="doe:DENOEST_0997"/>
<dbReference type="Gene3D" id="3.40.50.1110">
    <property type="entry name" value="SGNH hydrolase"/>
    <property type="match status" value="1"/>
</dbReference>
<name>A0A6S6XZ45_9PROT</name>
<evidence type="ECO:0000313" key="2">
    <source>
        <dbReference type="EMBL" id="CAB1368162.1"/>
    </source>
</evidence>
<dbReference type="GO" id="GO:0006508">
    <property type="term" value="P:proteolysis"/>
    <property type="evidence" value="ECO:0007669"/>
    <property type="project" value="UniProtKB-KW"/>
</dbReference>
<accession>A0A6S6XZ45</accession>
<proteinExistence type="predicted"/>
<dbReference type="GO" id="GO:0008233">
    <property type="term" value="F:peptidase activity"/>
    <property type="evidence" value="ECO:0007669"/>
    <property type="project" value="UniProtKB-KW"/>
</dbReference>
<keyword evidence="2" id="KW-0378">Hydrolase</keyword>
<keyword evidence="2" id="KW-0645">Protease</keyword>
<dbReference type="PROSITE" id="PS01098">
    <property type="entry name" value="LIPASE_GDSL_SER"/>
    <property type="match status" value="1"/>
</dbReference>
<dbReference type="Pfam" id="PF13472">
    <property type="entry name" value="Lipase_GDSL_2"/>
    <property type="match status" value="1"/>
</dbReference>
<dbReference type="SUPFAM" id="SSF52266">
    <property type="entry name" value="SGNH hydrolase"/>
    <property type="match status" value="1"/>
</dbReference>
<dbReference type="AlphaFoldDB" id="A0A6S6XZ45"/>
<dbReference type="InterPro" id="IPR051532">
    <property type="entry name" value="Ester_Hydrolysis_Enzymes"/>
</dbReference>
<evidence type="ECO:0000313" key="3">
    <source>
        <dbReference type="Proteomes" id="UP000515733"/>
    </source>
</evidence>
<dbReference type="GO" id="GO:0004622">
    <property type="term" value="F:phosphatidylcholine lysophospholipase activity"/>
    <property type="evidence" value="ECO:0007669"/>
    <property type="project" value="UniProtKB-EC"/>
</dbReference>
<gene>
    <name evidence="2" type="primary">tesA</name>
    <name evidence="2" type="ORF">DENOEST_0997</name>
</gene>
<sequence>MIRSLFLVILLAGSALASARPVLIFGDSLSAGFGLAREQSWPALLEPRLRERGYTLVNASISGETTAGGRTRLAAALAQHQPALVVLELGANDGLRGLSPEQTRDNLRAMARAVKASGAGLLLVGMRLPPNYGPDYTAAFERTFTEVAKAEKAPLLPFLLEPVAADPANFQKDGLHPVAAVQTRILDHIWKSLKPLLK</sequence>
<keyword evidence="3" id="KW-1185">Reference proteome</keyword>
<dbReference type="EC" id="3.1.1.5" evidence="2"/>
<feature type="domain" description="SGNH hydrolase-type esterase" evidence="1">
    <location>
        <begin position="24"/>
        <end position="180"/>
    </location>
</feature>
<dbReference type="GO" id="GO:0006629">
    <property type="term" value="P:lipid metabolic process"/>
    <property type="evidence" value="ECO:0007669"/>
    <property type="project" value="InterPro"/>
</dbReference>
<dbReference type="InterPro" id="IPR008265">
    <property type="entry name" value="Lipase_GDSL_AS"/>
</dbReference>
<dbReference type="CDD" id="cd01822">
    <property type="entry name" value="Lysophospholipase_L1_like"/>
    <property type="match status" value="1"/>
</dbReference>
<protein>
    <submittedName>
        <fullName evidence="2">Multifunctional acyl-CoA thioesterase I and protease I and lysophospholipase L1</fullName>
        <ecNumber evidence="2">3.1.1.5</ecNumber>
        <ecNumber evidence="2">3.1.2.-</ecNumber>
    </submittedName>
</protein>
<dbReference type="InterPro" id="IPR013830">
    <property type="entry name" value="SGNH_hydro"/>
</dbReference>
<evidence type="ECO:0000259" key="1">
    <source>
        <dbReference type="Pfam" id="PF13472"/>
    </source>
</evidence>
<dbReference type="InterPro" id="IPR036514">
    <property type="entry name" value="SGNH_hydro_sf"/>
</dbReference>